<feature type="DNA-binding region" description="H-T-H motif" evidence="2">
    <location>
        <begin position="22"/>
        <end position="41"/>
    </location>
</feature>
<dbReference type="GO" id="GO:0003677">
    <property type="term" value="F:DNA binding"/>
    <property type="evidence" value="ECO:0007669"/>
    <property type="project" value="UniProtKB-UniRule"/>
</dbReference>
<sequence>MKEKIIEKATEMFLSIGFKSVTMDDISNEMGISKKTVYQFFKNKADLVEHCCTHILNIISKDIEEVKSWNLNPIEEMYEARKIILRRLKNEKTSPVYQLEKYYPKIFLSLRKERFNMMDGCLINNLKKGMEQGYYRQGLDIDVISRIYHNGVTGLKEKDLFDSPTYPVPYLMNIFLEYHIRAIATPKGVDTLNGILVKDRNKSSMAPPSSIDIKENGH</sequence>
<evidence type="ECO:0000313" key="5">
    <source>
        <dbReference type="Proteomes" id="UP000267469"/>
    </source>
</evidence>
<gene>
    <name evidence="4" type="ORF">ED312_13885</name>
</gene>
<feature type="domain" description="HTH tetR-type" evidence="3">
    <location>
        <begin position="1"/>
        <end position="59"/>
    </location>
</feature>
<protein>
    <submittedName>
        <fullName evidence="4">TetR/AcrR family transcriptional regulator</fullName>
    </submittedName>
</protein>
<keyword evidence="5" id="KW-1185">Reference proteome</keyword>
<comment type="caution">
    <text evidence="4">The sequence shown here is derived from an EMBL/GenBank/DDBJ whole genome shotgun (WGS) entry which is preliminary data.</text>
</comment>
<dbReference type="Gene3D" id="1.10.357.10">
    <property type="entry name" value="Tetracycline Repressor, domain 2"/>
    <property type="match status" value="1"/>
</dbReference>
<dbReference type="AlphaFoldDB" id="A0A3N0E8Y3"/>
<dbReference type="InterPro" id="IPR001647">
    <property type="entry name" value="HTH_TetR"/>
</dbReference>
<organism evidence="4 5">
    <name type="scientific">Sinomicrobium pectinilyticum</name>
    <dbReference type="NCBI Taxonomy" id="1084421"/>
    <lineage>
        <taxon>Bacteria</taxon>
        <taxon>Pseudomonadati</taxon>
        <taxon>Bacteroidota</taxon>
        <taxon>Flavobacteriia</taxon>
        <taxon>Flavobacteriales</taxon>
        <taxon>Flavobacteriaceae</taxon>
        <taxon>Sinomicrobium</taxon>
    </lineage>
</organism>
<evidence type="ECO:0000256" key="2">
    <source>
        <dbReference type="PROSITE-ProRule" id="PRU00335"/>
    </source>
</evidence>
<dbReference type="PANTHER" id="PTHR43479">
    <property type="entry name" value="ACREF/ENVCD OPERON REPRESSOR-RELATED"/>
    <property type="match status" value="1"/>
</dbReference>
<dbReference type="PRINTS" id="PR00455">
    <property type="entry name" value="HTHTETR"/>
</dbReference>
<evidence type="ECO:0000259" key="3">
    <source>
        <dbReference type="PROSITE" id="PS50977"/>
    </source>
</evidence>
<proteinExistence type="predicted"/>
<name>A0A3N0E8Y3_SINP1</name>
<dbReference type="PROSITE" id="PS50977">
    <property type="entry name" value="HTH_TETR_2"/>
    <property type="match status" value="1"/>
</dbReference>
<dbReference type="Proteomes" id="UP000267469">
    <property type="component" value="Unassembled WGS sequence"/>
</dbReference>
<dbReference type="EMBL" id="RJTM01000097">
    <property type="protein sequence ID" value="RNL84304.1"/>
    <property type="molecule type" value="Genomic_DNA"/>
</dbReference>
<evidence type="ECO:0000256" key="1">
    <source>
        <dbReference type="ARBA" id="ARBA00023125"/>
    </source>
</evidence>
<keyword evidence="1 2" id="KW-0238">DNA-binding</keyword>
<dbReference type="Pfam" id="PF00440">
    <property type="entry name" value="TetR_N"/>
    <property type="match status" value="1"/>
</dbReference>
<dbReference type="RefSeq" id="WP_123216622.1">
    <property type="nucleotide sequence ID" value="NZ_RJTM01000097.1"/>
</dbReference>
<reference evidence="4 5" key="1">
    <citation type="submission" date="2018-10" db="EMBL/GenBank/DDBJ databases">
        <title>Sinomicrobium pectinilyticum sp. nov., a pectinase-producing bacterium isolated from alkaline and saline soil, and emended description of the genus Sinomicrobium.</title>
        <authorList>
            <person name="Cheng B."/>
            <person name="Li C."/>
            <person name="Lai Q."/>
            <person name="Du M."/>
            <person name="Shao Z."/>
            <person name="Xu P."/>
            <person name="Yang C."/>
        </authorList>
    </citation>
    <scope>NUCLEOTIDE SEQUENCE [LARGE SCALE GENOMIC DNA]</scope>
    <source>
        <strain evidence="4 5">5DNS001</strain>
    </source>
</reference>
<dbReference type="OrthoDB" id="881297at2"/>
<accession>A0A3N0E8Y3</accession>
<dbReference type="PANTHER" id="PTHR43479:SF11">
    <property type="entry name" value="ACREF_ENVCD OPERON REPRESSOR-RELATED"/>
    <property type="match status" value="1"/>
</dbReference>
<evidence type="ECO:0000313" key="4">
    <source>
        <dbReference type="EMBL" id="RNL84304.1"/>
    </source>
</evidence>
<dbReference type="InterPro" id="IPR050624">
    <property type="entry name" value="HTH-type_Tx_Regulator"/>
</dbReference>
<dbReference type="SUPFAM" id="SSF46689">
    <property type="entry name" value="Homeodomain-like"/>
    <property type="match status" value="1"/>
</dbReference>
<dbReference type="InterPro" id="IPR009057">
    <property type="entry name" value="Homeodomain-like_sf"/>
</dbReference>